<name>A0ACB7TJ40_HYAAI</name>
<evidence type="ECO:0000313" key="1">
    <source>
        <dbReference type="EMBL" id="KAH6946039.1"/>
    </source>
</evidence>
<evidence type="ECO:0000313" key="2">
    <source>
        <dbReference type="Proteomes" id="UP000821845"/>
    </source>
</evidence>
<gene>
    <name evidence="1" type="ORF">HPB50_011282</name>
</gene>
<accession>A0ACB7TJ40</accession>
<proteinExistence type="predicted"/>
<reference evidence="1" key="1">
    <citation type="submission" date="2020-05" db="EMBL/GenBank/DDBJ databases">
        <title>Large-scale comparative analyses of tick genomes elucidate their genetic diversity and vector capacities.</title>
        <authorList>
            <person name="Jia N."/>
            <person name="Wang J."/>
            <person name="Shi W."/>
            <person name="Du L."/>
            <person name="Sun Y."/>
            <person name="Zhan W."/>
            <person name="Jiang J."/>
            <person name="Wang Q."/>
            <person name="Zhang B."/>
            <person name="Ji P."/>
            <person name="Sakyi L.B."/>
            <person name="Cui X."/>
            <person name="Yuan T."/>
            <person name="Jiang B."/>
            <person name="Yang W."/>
            <person name="Lam T.T.-Y."/>
            <person name="Chang Q."/>
            <person name="Ding S."/>
            <person name="Wang X."/>
            <person name="Zhu J."/>
            <person name="Ruan X."/>
            <person name="Zhao L."/>
            <person name="Wei J."/>
            <person name="Que T."/>
            <person name="Du C."/>
            <person name="Cheng J."/>
            <person name="Dai P."/>
            <person name="Han X."/>
            <person name="Huang E."/>
            <person name="Gao Y."/>
            <person name="Liu J."/>
            <person name="Shao H."/>
            <person name="Ye R."/>
            <person name="Li L."/>
            <person name="Wei W."/>
            <person name="Wang X."/>
            <person name="Wang C."/>
            <person name="Yang T."/>
            <person name="Huo Q."/>
            <person name="Li W."/>
            <person name="Guo W."/>
            <person name="Chen H."/>
            <person name="Zhou L."/>
            <person name="Ni X."/>
            <person name="Tian J."/>
            <person name="Zhou Y."/>
            <person name="Sheng Y."/>
            <person name="Liu T."/>
            <person name="Pan Y."/>
            <person name="Xia L."/>
            <person name="Li J."/>
            <person name="Zhao F."/>
            <person name="Cao W."/>
        </authorList>
    </citation>
    <scope>NUCLEOTIDE SEQUENCE</scope>
    <source>
        <strain evidence="1">Hyas-2018</strain>
    </source>
</reference>
<keyword evidence="2" id="KW-1185">Reference proteome</keyword>
<dbReference type="EMBL" id="CM023481">
    <property type="protein sequence ID" value="KAH6946039.1"/>
    <property type="molecule type" value="Genomic_DNA"/>
</dbReference>
<protein>
    <submittedName>
        <fullName evidence="1">Uncharacterized protein</fullName>
    </submittedName>
</protein>
<dbReference type="Proteomes" id="UP000821845">
    <property type="component" value="Chromosome 1"/>
</dbReference>
<organism evidence="1 2">
    <name type="scientific">Hyalomma asiaticum</name>
    <name type="common">Tick</name>
    <dbReference type="NCBI Taxonomy" id="266040"/>
    <lineage>
        <taxon>Eukaryota</taxon>
        <taxon>Metazoa</taxon>
        <taxon>Ecdysozoa</taxon>
        <taxon>Arthropoda</taxon>
        <taxon>Chelicerata</taxon>
        <taxon>Arachnida</taxon>
        <taxon>Acari</taxon>
        <taxon>Parasitiformes</taxon>
        <taxon>Ixodida</taxon>
        <taxon>Ixodoidea</taxon>
        <taxon>Ixodidae</taxon>
        <taxon>Hyalomminae</taxon>
        <taxon>Hyalomma</taxon>
    </lineage>
</organism>
<comment type="caution">
    <text evidence="1">The sequence shown here is derived from an EMBL/GenBank/DDBJ whole genome shotgun (WGS) entry which is preliminary data.</text>
</comment>
<sequence length="157" mass="17173">MAKRSSVTCVKPSDPPFLKKLKERVGYKESPSVDTKREHRPVEDADPDLDDEKPVVVVLKAGDLTAEEAEMLSQRQASVVTHYVEETIMECYTSSSTTPGTHPAPQVDALTVSTGPASPAPVLLAATTSDGASEGIMEHEDNEALDWDTVHYRRYTM</sequence>